<name>A0A4Q0XNV3_9BACT</name>
<comment type="caution">
    <text evidence="3">The sequence shown here is derived from an EMBL/GenBank/DDBJ whole genome shotgun (WGS) entry which is preliminary data.</text>
</comment>
<feature type="transmembrane region" description="Helical" evidence="1">
    <location>
        <begin position="12"/>
        <end position="31"/>
    </location>
</feature>
<feature type="transmembrane region" description="Helical" evidence="1">
    <location>
        <begin position="152"/>
        <end position="173"/>
    </location>
</feature>
<feature type="transmembrane region" description="Helical" evidence="1">
    <location>
        <begin position="310"/>
        <end position="329"/>
    </location>
</feature>
<dbReference type="RefSeq" id="WP_128997013.1">
    <property type="nucleotide sequence ID" value="NZ_PDKN01000010.1"/>
</dbReference>
<keyword evidence="1" id="KW-0812">Transmembrane</keyword>
<protein>
    <recommendedName>
        <fullName evidence="2">DUF6798 domain-containing protein</fullName>
    </recommendedName>
</protein>
<keyword evidence="1" id="KW-1133">Transmembrane helix</keyword>
<reference evidence="3 4" key="1">
    <citation type="submission" date="2017-10" db="EMBL/GenBank/DDBJ databases">
        <title>Genomics of the genus Arcobacter.</title>
        <authorList>
            <person name="Perez-Cataluna A."/>
            <person name="Figueras M.J."/>
        </authorList>
    </citation>
    <scope>NUCLEOTIDE SEQUENCE [LARGE SCALE GENOMIC DNA]</scope>
    <source>
        <strain evidence="3 4">CECT 8987</strain>
    </source>
</reference>
<feature type="transmembrane region" description="Helical" evidence="1">
    <location>
        <begin position="97"/>
        <end position="115"/>
    </location>
</feature>
<keyword evidence="1" id="KW-0472">Membrane</keyword>
<dbReference type="Pfam" id="PF20604">
    <property type="entry name" value="DUF6798"/>
    <property type="match status" value="1"/>
</dbReference>
<feature type="transmembrane region" description="Helical" evidence="1">
    <location>
        <begin position="378"/>
        <end position="405"/>
    </location>
</feature>
<dbReference type="OrthoDB" id="8445389at2"/>
<dbReference type="Proteomes" id="UP000290657">
    <property type="component" value="Unassembled WGS sequence"/>
</dbReference>
<evidence type="ECO:0000259" key="2">
    <source>
        <dbReference type="Pfam" id="PF20604"/>
    </source>
</evidence>
<feature type="transmembrane region" description="Helical" evidence="1">
    <location>
        <begin position="127"/>
        <end position="145"/>
    </location>
</feature>
<accession>A0A4Q0XNV3</accession>
<feature type="transmembrane region" description="Helical" evidence="1">
    <location>
        <begin position="335"/>
        <end position="358"/>
    </location>
</feature>
<evidence type="ECO:0000313" key="4">
    <source>
        <dbReference type="Proteomes" id="UP000290657"/>
    </source>
</evidence>
<gene>
    <name evidence="3" type="ORF">CRV04_11560</name>
</gene>
<feature type="transmembrane region" description="Helical" evidence="1">
    <location>
        <begin position="222"/>
        <end position="239"/>
    </location>
</feature>
<feature type="domain" description="DUF6798" evidence="2">
    <location>
        <begin position="512"/>
        <end position="559"/>
    </location>
</feature>
<feature type="transmembrane region" description="Helical" evidence="1">
    <location>
        <begin position="277"/>
        <end position="298"/>
    </location>
</feature>
<sequence length="656" mass="77859">MNKQKEFYNNKLRILIYIVLFLLSIFAWYQYTYDLDIKNALWGSSPFEFLETRKSYIHVLGYPSGIEAMVGSFFMYIYIFLYDILHIDGLIAEKIVIFFEIFSKIIAAYIIVNVLFKDEQTVKKDTIFFILALFCISGYALYSDLSRFANPFFVGLYYNIADSFRLIAIALFLKRKFLLGAVILSLSLLTHPLYAVIGAFFIFSCFVFAFKHFTKKEYIQIFLSSLIFIITLVVVYFNISLNDYLEVTQKVSKEVFIQWSLFNNFHWYPIEYGLFGVYHYERFLGFITISLLFLYSLYAKEKLTFIDKQVFIGWLSMIFLTILGVYFSWSKESVFMIKLSLTRASLLALEISILYIVYRFVSDIFNVNKSIIIRSLSFVLLISPFLIKAPFSYGISILLIVYHSFYNRKNLQYNTLFIMLWLLIVSSFILLVYYSRAGLIDLNYYENYFGTYFLVKLFIVVTIVLIMGNIIKLKLLKVIGLLGMISFISFLSYAWLSSRVLLKENIQLYAKDYKAVQLWVKNNTKKDAKFLLDPSLGSGWRLYSQRASFGTYREWTHNAWLYTQNFDYYEEGIKKFNEYNVNLEQARYNIQPRLQHYKNLEQDLQTYFYSFDKLWFDKVAQKYDLDYIVMIKSQIKKELNYNNVYDNDSFIVYKIK</sequence>
<feature type="transmembrane region" description="Helical" evidence="1">
    <location>
        <begin position="411"/>
        <end position="433"/>
    </location>
</feature>
<feature type="transmembrane region" description="Helical" evidence="1">
    <location>
        <begin position="453"/>
        <end position="471"/>
    </location>
</feature>
<keyword evidence="4" id="KW-1185">Reference proteome</keyword>
<proteinExistence type="predicted"/>
<feature type="transmembrane region" description="Helical" evidence="1">
    <location>
        <begin position="193"/>
        <end position="210"/>
    </location>
</feature>
<evidence type="ECO:0000313" key="3">
    <source>
        <dbReference type="EMBL" id="RXJ54423.1"/>
    </source>
</evidence>
<dbReference type="InterPro" id="IPR046477">
    <property type="entry name" value="DUF6798"/>
</dbReference>
<dbReference type="EMBL" id="PDKN01000010">
    <property type="protein sequence ID" value="RXJ54423.1"/>
    <property type="molecule type" value="Genomic_DNA"/>
</dbReference>
<evidence type="ECO:0000256" key="1">
    <source>
        <dbReference type="SAM" id="Phobius"/>
    </source>
</evidence>
<organism evidence="3 4">
    <name type="scientific">Candidatus Marinarcus aquaticus</name>
    <dbReference type="NCBI Taxonomy" id="2044504"/>
    <lineage>
        <taxon>Bacteria</taxon>
        <taxon>Pseudomonadati</taxon>
        <taxon>Campylobacterota</taxon>
        <taxon>Epsilonproteobacteria</taxon>
        <taxon>Campylobacterales</taxon>
        <taxon>Arcobacteraceae</taxon>
        <taxon>Candidatus Marinarcus</taxon>
    </lineage>
</organism>
<feature type="transmembrane region" description="Helical" evidence="1">
    <location>
        <begin position="68"/>
        <end position="85"/>
    </location>
</feature>
<dbReference type="AlphaFoldDB" id="A0A4Q0XNV3"/>
<feature type="transmembrane region" description="Helical" evidence="1">
    <location>
        <begin position="477"/>
        <end position="496"/>
    </location>
</feature>